<sequence>FFSPLSAFPTITGVKILIIYSSRSTVLNHPNMVQLFGHQKEGPMVYLFLEYCSGGQLFDPIKPDVGMAETHTENILLNDNDELTDFSLATMFCFKERERLLSRLCGTLPYVAPELLSQSEYRA</sequence>
<keyword evidence="3" id="KW-0723">Serine/threonine-protein kinase</keyword>
<dbReference type="GO" id="GO:0005524">
    <property type="term" value="F:ATP binding"/>
    <property type="evidence" value="ECO:0007669"/>
    <property type="project" value="UniProtKB-KW"/>
</dbReference>
<evidence type="ECO:0000256" key="7">
    <source>
        <dbReference type="ARBA" id="ARBA00022840"/>
    </source>
</evidence>
<dbReference type="AlphaFoldDB" id="A0A8C5DH33"/>
<evidence type="ECO:0000259" key="10">
    <source>
        <dbReference type="PROSITE" id="PS50011"/>
    </source>
</evidence>
<evidence type="ECO:0000313" key="12">
    <source>
        <dbReference type="Proteomes" id="UP000694680"/>
    </source>
</evidence>
<dbReference type="GO" id="GO:0005737">
    <property type="term" value="C:cytoplasm"/>
    <property type="evidence" value="ECO:0007669"/>
    <property type="project" value="TreeGrafter"/>
</dbReference>
<evidence type="ECO:0000256" key="1">
    <source>
        <dbReference type="ARBA" id="ARBA00010791"/>
    </source>
</evidence>
<name>A0A8C5DH33_GOUWI</name>
<comment type="catalytic activity">
    <reaction evidence="8">
        <text>L-threonyl-[protein] + ATP = O-phospho-L-threonyl-[protein] + ADP + H(+)</text>
        <dbReference type="Rhea" id="RHEA:46608"/>
        <dbReference type="Rhea" id="RHEA-COMP:11060"/>
        <dbReference type="Rhea" id="RHEA-COMP:11605"/>
        <dbReference type="ChEBI" id="CHEBI:15378"/>
        <dbReference type="ChEBI" id="CHEBI:30013"/>
        <dbReference type="ChEBI" id="CHEBI:30616"/>
        <dbReference type="ChEBI" id="CHEBI:61977"/>
        <dbReference type="ChEBI" id="CHEBI:456216"/>
        <dbReference type="EC" id="2.7.11.1"/>
    </reaction>
</comment>
<dbReference type="GO" id="GO:0035556">
    <property type="term" value="P:intracellular signal transduction"/>
    <property type="evidence" value="ECO:0007669"/>
    <property type="project" value="TreeGrafter"/>
</dbReference>
<proteinExistence type="inferred from homology"/>
<evidence type="ECO:0000256" key="6">
    <source>
        <dbReference type="ARBA" id="ARBA00022777"/>
    </source>
</evidence>
<evidence type="ECO:0000313" key="11">
    <source>
        <dbReference type="Ensembl" id="ENSGWIP00000005249.1"/>
    </source>
</evidence>
<evidence type="ECO:0000256" key="5">
    <source>
        <dbReference type="ARBA" id="ARBA00022741"/>
    </source>
</evidence>
<dbReference type="InterPro" id="IPR011009">
    <property type="entry name" value="Kinase-like_dom_sf"/>
</dbReference>
<dbReference type="Gene3D" id="1.10.510.10">
    <property type="entry name" value="Transferase(Phosphotransferase) domain 1"/>
    <property type="match status" value="1"/>
</dbReference>
<keyword evidence="5" id="KW-0547">Nucleotide-binding</keyword>
<dbReference type="EC" id="2.7.11.1" evidence="2"/>
<comment type="catalytic activity">
    <reaction evidence="9">
        <text>L-seryl-[protein] + ATP = O-phospho-L-seryl-[protein] + ADP + H(+)</text>
        <dbReference type="Rhea" id="RHEA:17989"/>
        <dbReference type="Rhea" id="RHEA-COMP:9863"/>
        <dbReference type="Rhea" id="RHEA-COMP:11604"/>
        <dbReference type="ChEBI" id="CHEBI:15378"/>
        <dbReference type="ChEBI" id="CHEBI:29999"/>
        <dbReference type="ChEBI" id="CHEBI:30616"/>
        <dbReference type="ChEBI" id="CHEBI:83421"/>
        <dbReference type="ChEBI" id="CHEBI:456216"/>
        <dbReference type="EC" id="2.7.11.1"/>
    </reaction>
</comment>
<protein>
    <recommendedName>
        <fullName evidence="2">non-specific serine/threonine protein kinase</fullName>
        <ecNumber evidence="2">2.7.11.1</ecNumber>
    </recommendedName>
</protein>
<accession>A0A8C5DH33</accession>
<dbReference type="SUPFAM" id="SSF56112">
    <property type="entry name" value="Protein kinase-like (PK-like)"/>
    <property type="match status" value="1"/>
</dbReference>
<feature type="domain" description="Protein kinase" evidence="10">
    <location>
        <begin position="1"/>
        <end position="123"/>
    </location>
</feature>
<dbReference type="PANTHER" id="PTHR24346:SF107">
    <property type="entry name" value="SERINE_THREONINE-PROTEIN KINASE CHK1"/>
    <property type="match status" value="1"/>
</dbReference>
<reference evidence="11" key="1">
    <citation type="submission" date="2025-08" db="UniProtKB">
        <authorList>
            <consortium name="Ensembl"/>
        </authorList>
    </citation>
    <scope>IDENTIFICATION</scope>
</reference>
<keyword evidence="6" id="KW-0418">Kinase</keyword>
<dbReference type="Ensembl" id="ENSGWIT00000005629.1">
    <property type="protein sequence ID" value="ENSGWIP00000005249.1"/>
    <property type="gene ID" value="ENSGWIG00000002804.1"/>
</dbReference>
<organism evidence="11 12">
    <name type="scientific">Gouania willdenowi</name>
    <name type="common">Blunt-snouted clingfish</name>
    <name type="synonym">Lepadogaster willdenowi</name>
    <dbReference type="NCBI Taxonomy" id="441366"/>
    <lineage>
        <taxon>Eukaryota</taxon>
        <taxon>Metazoa</taxon>
        <taxon>Chordata</taxon>
        <taxon>Craniata</taxon>
        <taxon>Vertebrata</taxon>
        <taxon>Euteleostomi</taxon>
        <taxon>Actinopterygii</taxon>
        <taxon>Neopterygii</taxon>
        <taxon>Teleostei</taxon>
        <taxon>Neoteleostei</taxon>
        <taxon>Acanthomorphata</taxon>
        <taxon>Ovalentaria</taxon>
        <taxon>Blenniimorphae</taxon>
        <taxon>Blenniiformes</taxon>
        <taxon>Gobiesocoidei</taxon>
        <taxon>Gobiesocidae</taxon>
        <taxon>Gobiesocinae</taxon>
        <taxon>Gouania</taxon>
    </lineage>
</organism>
<keyword evidence="4" id="KW-0808">Transferase</keyword>
<evidence type="ECO:0000256" key="4">
    <source>
        <dbReference type="ARBA" id="ARBA00022679"/>
    </source>
</evidence>
<keyword evidence="12" id="KW-1185">Reference proteome</keyword>
<keyword evidence="7" id="KW-0067">ATP-binding</keyword>
<dbReference type="GO" id="GO:0004674">
    <property type="term" value="F:protein serine/threonine kinase activity"/>
    <property type="evidence" value="ECO:0007669"/>
    <property type="project" value="UniProtKB-KW"/>
</dbReference>
<evidence type="ECO:0000256" key="8">
    <source>
        <dbReference type="ARBA" id="ARBA00047899"/>
    </source>
</evidence>
<dbReference type="Proteomes" id="UP000694680">
    <property type="component" value="Unassembled WGS sequence"/>
</dbReference>
<evidence type="ECO:0000256" key="3">
    <source>
        <dbReference type="ARBA" id="ARBA00022527"/>
    </source>
</evidence>
<evidence type="ECO:0000256" key="9">
    <source>
        <dbReference type="ARBA" id="ARBA00048679"/>
    </source>
</evidence>
<dbReference type="PANTHER" id="PTHR24346">
    <property type="entry name" value="MAP/MICROTUBULE AFFINITY-REGULATING KINASE"/>
    <property type="match status" value="1"/>
</dbReference>
<dbReference type="InterPro" id="IPR000719">
    <property type="entry name" value="Prot_kinase_dom"/>
</dbReference>
<dbReference type="PROSITE" id="PS50011">
    <property type="entry name" value="PROTEIN_KINASE_DOM"/>
    <property type="match status" value="1"/>
</dbReference>
<reference evidence="11" key="2">
    <citation type="submission" date="2025-09" db="UniProtKB">
        <authorList>
            <consortium name="Ensembl"/>
        </authorList>
    </citation>
    <scope>IDENTIFICATION</scope>
</reference>
<comment type="similarity">
    <text evidence="1">Belongs to the protein kinase superfamily. CAMK Ser/Thr protein kinase family. NIM1 subfamily.</text>
</comment>
<dbReference type="Gene3D" id="3.30.200.20">
    <property type="entry name" value="Phosphorylase Kinase, domain 1"/>
    <property type="match status" value="1"/>
</dbReference>
<evidence type="ECO:0000256" key="2">
    <source>
        <dbReference type="ARBA" id="ARBA00012513"/>
    </source>
</evidence>